<accession>A0AAV5ISA8</accession>
<comment type="caution">
    <text evidence="2">The sequence shown here is derived from an EMBL/GenBank/DDBJ whole genome shotgun (WGS) entry which is preliminary data.</text>
</comment>
<dbReference type="Proteomes" id="UP001054252">
    <property type="component" value="Unassembled WGS sequence"/>
</dbReference>
<protein>
    <submittedName>
        <fullName evidence="2">Uncharacterized protein</fullName>
    </submittedName>
</protein>
<feature type="region of interest" description="Disordered" evidence="1">
    <location>
        <begin position="1"/>
        <end position="23"/>
    </location>
</feature>
<dbReference type="EMBL" id="BPVZ01000017">
    <property type="protein sequence ID" value="GKV01445.1"/>
    <property type="molecule type" value="Genomic_DNA"/>
</dbReference>
<proteinExistence type="predicted"/>
<evidence type="ECO:0000313" key="2">
    <source>
        <dbReference type="EMBL" id="GKV01445.1"/>
    </source>
</evidence>
<gene>
    <name evidence="2" type="ORF">SLEP1_g13996</name>
</gene>
<sequence length="44" mass="4474">MDPGGWSVESVRPSKSRIGHQTGSTIATVSSAICAPLSADDIMG</sequence>
<name>A0AAV5ISA8_9ROSI</name>
<keyword evidence="3" id="KW-1185">Reference proteome</keyword>
<reference evidence="2 3" key="1">
    <citation type="journal article" date="2021" name="Commun. Biol.">
        <title>The genome of Shorea leprosula (Dipterocarpaceae) highlights the ecological relevance of drought in aseasonal tropical rainforests.</title>
        <authorList>
            <person name="Ng K.K.S."/>
            <person name="Kobayashi M.J."/>
            <person name="Fawcett J.A."/>
            <person name="Hatakeyama M."/>
            <person name="Paape T."/>
            <person name="Ng C.H."/>
            <person name="Ang C.C."/>
            <person name="Tnah L.H."/>
            <person name="Lee C.T."/>
            <person name="Nishiyama T."/>
            <person name="Sese J."/>
            <person name="O'Brien M.J."/>
            <person name="Copetti D."/>
            <person name="Mohd Noor M.I."/>
            <person name="Ong R.C."/>
            <person name="Putra M."/>
            <person name="Sireger I.Z."/>
            <person name="Indrioko S."/>
            <person name="Kosugi Y."/>
            <person name="Izuno A."/>
            <person name="Isagi Y."/>
            <person name="Lee S.L."/>
            <person name="Shimizu K.K."/>
        </authorList>
    </citation>
    <scope>NUCLEOTIDE SEQUENCE [LARGE SCALE GENOMIC DNA]</scope>
    <source>
        <strain evidence="2">214</strain>
    </source>
</reference>
<evidence type="ECO:0000313" key="3">
    <source>
        <dbReference type="Proteomes" id="UP001054252"/>
    </source>
</evidence>
<evidence type="ECO:0000256" key="1">
    <source>
        <dbReference type="SAM" id="MobiDB-lite"/>
    </source>
</evidence>
<organism evidence="2 3">
    <name type="scientific">Rubroshorea leprosula</name>
    <dbReference type="NCBI Taxonomy" id="152421"/>
    <lineage>
        <taxon>Eukaryota</taxon>
        <taxon>Viridiplantae</taxon>
        <taxon>Streptophyta</taxon>
        <taxon>Embryophyta</taxon>
        <taxon>Tracheophyta</taxon>
        <taxon>Spermatophyta</taxon>
        <taxon>Magnoliopsida</taxon>
        <taxon>eudicotyledons</taxon>
        <taxon>Gunneridae</taxon>
        <taxon>Pentapetalae</taxon>
        <taxon>rosids</taxon>
        <taxon>malvids</taxon>
        <taxon>Malvales</taxon>
        <taxon>Dipterocarpaceae</taxon>
        <taxon>Rubroshorea</taxon>
    </lineage>
</organism>
<dbReference type="AlphaFoldDB" id="A0AAV5ISA8"/>